<dbReference type="GO" id="GO:0055129">
    <property type="term" value="P:L-proline biosynthetic process"/>
    <property type="evidence" value="ECO:0007669"/>
    <property type="project" value="UniProtKB-UniPathway"/>
</dbReference>
<sequence length="455" mass="50071">MSRLAMKKEDTGYETDYDQIGSRFAEVGEKWRAKRIMVFKNGDPWFQGWEMRFVPSRDTMDNIYSRISARFGSLGVHGSDLSSGIRYIFTTDGTRVKNIDDLVEGSSYVASPTSKFQALTSQAHTLTLTSRAFYNTELGEYEEYATQLFGFDKLLPMNTGVEGGETANKMARKWGYMRKGIPQNEARIIFCENNFWGRTLSAVSSSTDPTAYTNYGPFMPGYDIIPFNDLAALEEACKDQRVAAFMVEPIQGEAGVVVPDEGYLRGVRDVCSRHNVLFIADEVQTGLARTGRRLACDHEDVKPDILILGKALSGGVLPVSACLANDEVMGCITPGTHGSTYGGNPLACRVAMAALEVMEEEKLAERAHHLGKLLRSELSKIPSDAVTTVRGKGLMNAVVIAPGLDAWQVCLRLAENGLLAKPTHGDIIRLAPPLVISEEQLLECADIIKRTIQSM</sequence>
<dbReference type="GO" id="GO:0042802">
    <property type="term" value="F:identical protein binding"/>
    <property type="evidence" value="ECO:0007669"/>
    <property type="project" value="TreeGrafter"/>
</dbReference>
<evidence type="ECO:0000256" key="1">
    <source>
        <dbReference type="ARBA" id="ARBA00001933"/>
    </source>
</evidence>
<dbReference type="Gene3D" id="3.40.640.10">
    <property type="entry name" value="Type I PLP-dependent aspartate aminotransferase-like (Major domain)"/>
    <property type="match status" value="1"/>
</dbReference>
<dbReference type="Pfam" id="PF03607">
    <property type="entry name" value="DCX"/>
    <property type="match status" value="1"/>
</dbReference>
<dbReference type="SMART" id="SM00537">
    <property type="entry name" value="DCX"/>
    <property type="match status" value="1"/>
</dbReference>
<comment type="cofactor">
    <cofactor evidence="1 10">
        <name>pyridoxal 5'-phosphate</name>
        <dbReference type="ChEBI" id="CHEBI:597326"/>
    </cofactor>
</comment>
<dbReference type="PROSITE" id="PS50309">
    <property type="entry name" value="DC"/>
    <property type="match status" value="1"/>
</dbReference>
<evidence type="ECO:0000313" key="12">
    <source>
        <dbReference type="EMBL" id="KAF0307934.1"/>
    </source>
</evidence>
<dbReference type="OrthoDB" id="425114at2759"/>
<comment type="caution">
    <text evidence="12">The sequence shown here is derived from an EMBL/GenBank/DDBJ whole genome shotgun (WGS) entry which is preliminary data.</text>
</comment>
<dbReference type="AlphaFoldDB" id="A0A6A4WVS1"/>
<dbReference type="Pfam" id="PF00202">
    <property type="entry name" value="Aminotran_3"/>
    <property type="match status" value="1"/>
</dbReference>
<dbReference type="Gene3D" id="3.10.20.230">
    <property type="entry name" value="Doublecortin domain"/>
    <property type="match status" value="1"/>
</dbReference>
<dbReference type="SUPFAM" id="SSF53383">
    <property type="entry name" value="PLP-dependent transferases"/>
    <property type="match status" value="1"/>
</dbReference>
<dbReference type="NCBIfam" id="TIGR01885">
    <property type="entry name" value="Orn_aminotrans"/>
    <property type="match status" value="1"/>
</dbReference>
<evidence type="ECO:0000256" key="2">
    <source>
        <dbReference type="ARBA" id="ARBA00004305"/>
    </source>
</evidence>
<dbReference type="GO" id="GO:0010121">
    <property type="term" value="P:L-arginine catabolic process to proline via ornithine"/>
    <property type="evidence" value="ECO:0007669"/>
    <property type="project" value="TreeGrafter"/>
</dbReference>
<dbReference type="InterPro" id="IPR050103">
    <property type="entry name" value="Class-III_PLP-dep_AT"/>
</dbReference>
<keyword evidence="6 10" id="KW-0032">Aminotransferase</keyword>
<dbReference type="InterPro" id="IPR015424">
    <property type="entry name" value="PyrdxlP-dep_Trfase"/>
</dbReference>
<comment type="subcellular location">
    <subcellularLocation>
        <location evidence="2">Mitochondrion matrix</location>
    </subcellularLocation>
</comment>
<protein>
    <recommendedName>
        <fullName evidence="5 10">Ornithine aminotransferase</fullName>
        <ecNumber evidence="5 10">2.6.1.13</ecNumber>
    </recommendedName>
</protein>
<evidence type="ECO:0000313" key="13">
    <source>
        <dbReference type="Proteomes" id="UP000440578"/>
    </source>
</evidence>
<keyword evidence="13" id="KW-1185">Reference proteome</keyword>
<dbReference type="InterPro" id="IPR005814">
    <property type="entry name" value="Aminotrans_3"/>
</dbReference>
<comment type="catalytic activity">
    <reaction evidence="10">
        <text>a 2-oxocarboxylate + L-ornithine = L-glutamate 5-semialdehyde + an L-alpha-amino acid</text>
        <dbReference type="Rhea" id="RHEA:13877"/>
        <dbReference type="ChEBI" id="CHEBI:35179"/>
        <dbReference type="ChEBI" id="CHEBI:46911"/>
        <dbReference type="ChEBI" id="CHEBI:58066"/>
        <dbReference type="ChEBI" id="CHEBI:59869"/>
        <dbReference type="EC" id="2.6.1.13"/>
    </reaction>
</comment>
<comment type="pathway">
    <text evidence="3 10">Amino-acid biosynthesis; L-proline biosynthesis; L-glutamate 5-semialdehyde from L-ornithine: step 1/1.</text>
</comment>
<evidence type="ECO:0000256" key="4">
    <source>
        <dbReference type="ARBA" id="ARBA00008954"/>
    </source>
</evidence>
<dbReference type="InterPro" id="IPR036572">
    <property type="entry name" value="Doublecortin_dom_sf"/>
</dbReference>
<dbReference type="GO" id="GO:0004587">
    <property type="term" value="F:ornithine aminotransferase activity"/>
    <property type="evidence" value="ECO:0007669"/>
    <property type="project" value="UniProtKB-EC"/>
</dbReference>
<evidence type="ECO:0000256" key="3">
    <source>
        <dbReference type="ARBA" id="ARBA00004998"/>
    </source>
</evidence>
<keyword evidence="8 9" id="KW-0663">Pyridoxal phosphate</keyword>
<comment type="similarity">
    <text evidence="4 9">Belongs to the class-III pyridoxal-phosphate-dependent aminotransferase family.</text>
</comment>
<proteinExistence type="inferred from homology"/>
<dbReference type="InterPro" id="IPR049704">
    <property type="entry name" value="Aminotrans_3_PPA_site"/>
</dbReference>
<dbReference type="InterPro" id="IPR010164">
    <property type="entry name" value="Orn_aminotrans"/>
</dbReference>
<dbReference type="EC" id="2.6.1.13" evidence="5 10"/>
<dbReference type="PROSITE" id="PS00600">
    <property type="entry name" value="AA_TRANSFER_CLASS_3"/>
    <property type="match status" value="1"/>
</dbReference>
<dbReference type="GO" id="GO:0030170">
    <property type="term" value="F:pyridoxal phosphate binding"/>
    <property type="evidence" value="ECO:0007669"/>
    <property type="project" value="InterPro"/>
</dbReference>
<evidence type="ECO:0000259" key="11">
    <source>
        <dbReference type="PROSITE" id="PS50309"/>
    </source>
</evidence>
<dbReference type="PANTHER" id="PTHR11986:SF18">
    <property type="entry name" value="ORNITHINE AMINOTRANSFERASE, MITOCHONDRIAL"/>
    <property type="match status" value="1"/>
</dbReference>
<evidence type="ECO:0000256" key="5">
    <source>
        <dbReference type="ARBA" id="ARBA00012924"/>
    </source>
</evidence>
<dbReference type="Gene3D" id="3.90.1150.10">
    <property type="entry name" value="Aspartate Aminotransferase, domain 1"/>
    <property type="match status" value="1"/>
</dbReference>
<dbReference type="FunFam" id="3.40.640.10:FF:000011">
    <property type="entry name" value="Ornithine aminotransferase"/>
    <property type="match status" value="1"/>
</dbReference>
<evidence type="ECO:0000256" key="8">
    <source>
        <dbReference type="ARBA" id="ARBA00022898"/>
    </source>
</evidence>
<dbReference type="GO" id="GO:0005759">
    <property type="term" value="C:mitochondrial matrix"/>
    <property type="evidence" value="ECO:0007669"/>
    <property type="project" value="UniProtKB-SubCell"/>
</dbReference>
<organism evidence="12 13">
    <name type="scientific">Amphibalanus amphitrite</name>
    <name type="common">Striped barnacle</name>
    <name type="synonym">Balanus amphitrite</name>
    <dbReference type="NCBI Taxonomy" id="1232801"/>
    <lineage>
        <taxon>Eukaryota</taxon>
        <taxon>Metazoa</taxon>
        <taxon>Ecdysozoa</taxon>
        <taxon>Arthropoda</taxon>
        <taxon>Crustacea</taxon>
        <taxon>Multicrustacea</taxon>
        <taxon>Cirripedia</taxon>
        <taxon>Thoracica</taxon>
        <taxon>Thoracicalcarea</taxon>
        <taxon>Balanomorpha</taxon>
        <taxon>Balanoidea</taxon>
        <taxon>Balanidae</taxon>
        <taxon>Amphibalaninae</taxon>
        <taxon>Amphibalanus</taxon>
    </lineage>
</organism>
<evidence type="ECO:0000256" key="6">
    <source>
        <dbReference type="ARBA" id="ARBA00022576"/>
    </source>
</evidence>
<dbReference type="SUPFAM" id="SSF89837">
    <property type="entry name" value="Doublecortin (DC)"/>
    <property type="match status" value="1"/>
</dbReference>
<gene>
    <name evidence="12" type="primary">DCX-EMAP_1</name>
    <name evidence="12" type="ORF">FJT64_020807</name>
</gene>
<evidence type="ECO:0000256" key="7">
    <source>
        <dbReference type="ARBA" id="ARBA00022679"/>
    </source>
</evidence>
<feature type="domain" description="Doublecortin" evidence="11">
    <location>
        <begin position="34"/>
        <end position="122"/>
    </location>
</feature>
<dbReference type="PANTHER" id="PTHR11986">
    <property type="entry name" value="AMINOTRANSFERASE CLASS III"/>
    <property type="match status" value="1"/>
</dbReference>
<name>A0A6A4WVS1_AMPAM</name>
<dbReference type="CDD" id="cd00610">
    <property type="entry name" value="OAT_like"/>
    <property type="match status" value="1"/>
</dbReference>
<dbReference type="EMBL" id="VIIS01000528">
    <property type="protein sequence ID" value="KAF0307934.1"/>
    <property type="molecule type" value="Genomic_DNA"/>
</dbReference>
<evidence type="ECO:0000256" key="10">
    <source>
        <dbReference type="RuleBase" id="RU365036"/>
    </source>
</evidence>
<dbReference type="InterPro" id="IPR003533">
    <property type="entry name" value="Doublecortin_dom"/>
</dbReference>
<dbReference type="InterPro" id="IPR015422">
    <property type="entry name" value="PyrdxlP-dep_Trfase_small"/>
</dbReference>
<dbReference type="FunFam" id="3.90.1150.10:FF:000152">
    <property type="entry name" value="Ornithine aminotransferase"/>
    <property type="match status" value="1"/>
</dbReference>
<evidence type="ECO:0000256" key="9">
    <source>
        <dbReference type="RuleBase" id="RU003560"/>
    </source>
</evidence>
<accession>A0A6A4WVS1</accession>
<dbReference type="InterPro" id="IPR015421">
    <property type="entry name" value="PyrdxlP-dep_Trfase_major"/>
</dbReference>
<dbReference type="UniPathway" id="UPA00098">
    <property type="reaction ID" value="UER00358"/>
</dbReference>
<dbReference type="GO" id="GO:0035556">
    <property type="term" value="P:intracellular signal transduction"/>
    <property type="evidence" value="ECO:0007669"/>
    <property type="project" value="InterPro"/>
</dbReference>
<keyword evidence="7 10" id="KW-0808">Transferase</keyword>
<reference evidence="12 13" key="1">
    <citation type="submission" date="2019-07" db="EMBL/GenBank/DDBJ databases">
        <title>Draft genome assembly of a fouling barnacle, Amphibalanus amphitrite (Darwin, 1854): The first reference genome for Thecostraca.</title>
        <authorList>
            <person name="Kim W."/>
        </authorList>
    </citation>
    <scope>NUCLEOTIDE SEQUENCE [LARGE SCALE GENOMIC DNA]</scope>
    <source>
        <strain evidence="12">SNU_AA5</strain>
        <tissue evidence="12">Soma without cirri and trophi</tissue>
    </source>
</reference>
<dbReference type="Proteomes" id="UP000440578">
    <property type="component" value="Unassembled WGS sequence"/>
</dbReference>
<dbReference type="GO" id="GO:0019544">
    <property type="term" value="P:L-arginine catabolic process to L-glutamate"/>
    <property type="evidence" value="ECO:0007669"/>
    <property type="project" value="TreeGrafter"/>
</dbReference>